<evidence type="ECO:0000313" key="2">
    <source>
        <dbReference type="Proteomes" id="UP000027644"/>
    </source>
</evidence>
<organism evidence="1 2">
    <name type="scientific">Snodgrassella alvi SCGC AB-598-J21</name>
    <dbReference type="NCBI Taxonomy" id="1385367"/>
    <lineage>
        <taxon>Bacteria</taxon>
        <taxon>Pseudomonadati</taxon>
        <taxon>Pseudomonadota</taxon>
        <taxon>Betaproteobacteria</taxon>
        <taxon>Neisseriales</taxon>
        <taxon>Neisseriaceae</taxon>
        <taxon>Snodgrassella</taxon>
    </lineage>
</organism>
<gene>
    <name evidence="1" type="ORF">SASC598J21_015260</name>
</gene>
<accession>A0A074V5L9</accession>
<sequence length="64" mass="7710">MYKRKFCKVILFSRIFIGSNVIDAGTRLSDSQYWFIKIRFLNDDRYNNKYVIIIHVVILNSSYL</sequence>
<reference evidence="1 2" key="1">
    <citation type="journal article" date="2014" name="PLoS Genet.">
        <title>Hidden diversity in honey bee gut symbionts detected by single-cell genomics.</title>
        <authorList>
            <person name="Engel P."/>
            <person name="Stepanauskas R."/>
            <person name="Moran N."/>
        </authorList>
    </citation>
    <scope>NUCLEOTIDE SEQUENCE [LARGE SCALE GENOMIC DNA]</scope>
    <source>
        <strain evidence="1 2">SCGC AB-598-J21</strain>
    </source>
</reference>
<evidence type="ECO:0000313" key="1">
    <source>
        <dbReference type="EMBL" id="KEQ00733.1"/>
    </source>
</evidence>
<proteinExistence type="predicted"/>
<protein>
    <submittedName>
        <fullName evidence="1">Uncharacterized protein</fullName>
    </submittedName>
</protein>
<dbReference type="Proteomes" id="UP000027644">
    <property type="component" value="Unassembled WGS sequence"/>
</dbReference>
<dbReference type="EMBL" id="AVQL01000446">
    <property type="protein sequence ID" value="KEQ00733.1"/>
    <property type="molecule type" value="Genomic_DNA"/>
</dbReference>
<dbReference type="AlphaFoldDB" id="A0A074V5L9"/>
<comment type="caution">
    <text evidence="1">The sequence shown here is derived from an EMBL/GenBank/DDBJ whole genome shotgun (WGS) entry which is preliminary data.</text>
</comment>
<name>A0A074V5L9_9NEIS</name>